<accession>A0A2U2RJN5</accession>
<protein>
    <recommendedName>
        <fullName evidence="3">2TM domain-containing protein</fullName>
    </recommendedName>
</protein>
<evidence type="ECO:0000256" key="1">
    <source>
        <dbReference type="SAM" id="MobiDB-lite"/>
    </source>
</evidence>
<feature type="domain" description="2TM" evidence="3">
    <location>
        <begin position="48"/>
        <end position="111"/>
    </location>
</feature>
<keyword evidence="2" id="KW-1133">Transmembrane helix</keyword>
<dbReference type="InterPro" id="IPR025698">
    <property type="entry name" value="2TM_dom"/>
</dbReference>
<comment type="caution">
    <text evidence="4">The sequence shown here is derived from an EMBL/GenBank/DDBJ whole genome shotgun (WGS) entry which is preliminary data.</text>
</comment>
<evidence type="ECO:0000313" key="4">
    <source>
        <dbReference type="EMBL" id="PWH06070.1"/>
    </source>
</evidence>
<feature type="transmembrane region" description="Helical" evidence="2">
    <location>
        <begin position="59"/>
        <end position="79"/>
    </location>
</feature>
<name>A0A2U2RJN5_9MICO</name>
<dbReference type="OrthoDB" id="5145586at2"/>
<keyword evidence="2" id="KW-0472">Membrane</keyword>
<organism evidence="4 5">
    <name type="scientific">Brachybacterium endophyticum</name>
    <dbReference type="NCBI Taxonomy" id="2182385"/>
    <lineage>
        <taxon>Bacteria</taxon>
        <taxon>Bacillati</taxon>
        <taxon>Actinomycetota</taxon>
        <taxon>Actinomycetes</taxon>
        <taxon>Micrococcales</taxon>
        <taxon>Dermabacteraceae</taxon>
        <taxon>Brachybacterium</taxon>
    </lineage>
</organism>
<evidence type="ECO:0000313" key="5">
    <source>
        <dbReference type="Proteomes" id="UP000245590"/>
    </source>
</evidence>
<dbReference type="Pfam" id="PF13239">
    <property type="entry name" value="2TM"/>
    <property type="match status" value="1"/>
</dbReference>
<feature type="transmembrane region" description="Helical" evidence="2">
    <location>
        <begin position="85"/>
        <end position="104"/>
    </location>
</feature>
<evidence type="ECO:0000256" key="2">
    <source>
        <dbReference type="SAM" id="Phobius"/>
    </source>
</evidence>
<evidence type="ECO:0000259" key="3">
    <source>
        <dbReference type="Pfam" id="PF13239"/>
    </source>
</evidence>
<dbReference type="Proteomes" id="UP000245590">
    <property type="component" value="Unassembled WGS sequence"/>
</dbReference>
<reference evidence="4 5" key="1">
    <citation type="submission" date="2018-05" db="EMBL/GenBank/DDBJ databases">
        <title>Brachybacterium sp. M1HQ-2T, whole genome shotgun sequence.</title>
        <authorList>
            <person name="Tuo L."/>
        </authorList>
    </citation>
    <scope>NUCLEOTIDE SEQUENCE [LARGE SCALE GENOMIC DNA]</scope>
    <source>
        <strain evidence="4 5">M1HQ-2</strain>
    </source>
</reference>
<dbReference type="EMBL" id="QFKX01000003">
    <property type="protein sequence ID" value="PWH06070.1"/>
    <property type="molecule type" value="Genomic_DNA"/>
</dbReference>
<gene>
    <name evidence="4" type="ORF">DEO23_09660</name>
</gene>
<feature type="region of interest" description="Disordered" evidence="1">
    <location>
        <begin position="1"/>
        <end position="20"/>
    </location>
</feature>
<keyword evidence="2" id="KW-0812">Transmembrane</keyword>
<dbReference type="RefSeq" id="WP_109275817.1">
    <property type="nucleotide sequence ID" value="NZ_QFKX01000003.1"/>
</dbReference>
<dbReference type="AlphaFoldDB" id="A0A2U2RJN5"/>
<sequence>MDRYDSSFSAGDDDLRGDDLRYDDRESRRRARHDRRGGCGDPEGDLRQRAVHRIRARRNLAVGVIVYVLINGMLVTVWARNGGGFFWPIFPIAFWGIGLFWQLADAFGRGASEDRIQAEMRRLSGEGR</sequence>
<feature type="region of interest" description="Disordered" evidence="1">
    <location>
        <begin position="26"/>
        <end position="45"/>
    </location>
</feature>
<proteinExistence type="predicted"/>
<keyword evidence="5" id="KW-1185">Reference proteome</keyword>